<evidence type="ECO:0000256" key="1">
    <source>
        <dbReference type="ARBA" id="ARBA00008324"/>
    </source>
</evidence>
<proteinExistence type="inferred from homology"/>
<dbReference type="PANTHER" id="PTHR21660:SF1">
    <property type="entry name" value="ACYL-COENZYME A THIOESTERASE 13"/>
    <property type="match status" value="1"/>
</dbReference>
<name>A0A1D1W400_RAMVA</name>
<dbReference type="Proteomes" id="UP000186922">
    <property type="component" value="Unassembled WGS sequence"/>
</dbReference>
<dbReference type="OrthoDB" id="46529at2759"/>
<comment type="caution">
    <text evidence="4">The sequence shown here is derived from an EMBL/GenBank/DDBJ whole genome shotgun (WGS) entry which is preliminary data.</text>
</comment>
<dbReference type="InterPro" id="IPR029069">
    <property type="entry name" value="HotDog_dom_sf"/>
</dbReference>
<comment type="similarity">
    <text evidence="1">Belongs to the thioesterase PaaI family.</text>
</comment>
<accession>A0A1D1W400</accession>
<dbReference type="NCBIfam" id="TIGR00369">
    <property type="entry name" value="unchar_dom_1"/>
    <property type="match status" value="1"/>
</dbReference>
<dbReference type="AlphaFoldDB" id="A0A1D1W400"/>
<dbReference type="CDD" id="cd03443">
    <property type="entry name" value="PaaI_thioesterase"/>
    <property type="match status" value="1"/>
</dbReference>
<dbReference type="InterPro" id="IPR003736">
    <property type="entry name" value="PAAI_dom"/>
</dbReference>
<feature type="domain" description="Thioesterase" evidence="3">
    <location>
        <begin position="55"/>
        <end position="135"/>
    </location>
</feature>
<dbReference type="EMBL" id="BDGG01000014">
    <property type="protein sequence ID" value="GAV06868.1"/>
    <property type="molecule type" value="Genomic_DNA"/>
</dbReference>
<keyword evidence="5" id="KW-1185">Reference proteome</keyword>
<protein>
    <recommendedName>
        <fullName evidence="3">Thioesterase domain-containing protein</fullName>
    </recommendedName>
</protein>
<reference evidence="4 5" key="1">
    <citation type="journal article" date="2016" name="Nat. Commun.">
        <title>Extremotolerant tardigrade genome and improved radiotolerance of human cultured cells by tardigrade-unique protein.</title>
        <authorList>
            <person name="Hashimoto T."/>
            <person name="Horikawa D.D."/>
            <person name="Saito Y."/>
            <person name="Kuwahara H."/>
            <person name="Kozuka-Hata H."/>
            <person name="Shin-I T."/>
            <person name="Minakuchi Y."/>
            <person name="Ohishi K."/>
            <person name="Motoyama A."/>
            <person name="Aizu T."/>
            <person name="Enomoto A."/>
            <person name="Kondo K."/>
            <person name="Tanaka S."/>
            <person name="Hara Y."/>
            <person name="Koshikawa S."/>
            <person name="Sagara H."/>
            <person name="Miura T."/>
            <person name="Yokobori S."/>
            <person name="Miyagawa K."/>
            <person name="Suzuki Y."/>
            <person name="Kubo T."/>
            <person name="Oyama M."/>
            <person name="Kohara Y."/>
            <person name="Fujiyama A."/>
            <person name="Arakawa K."/>
            <person name="Katayama T."/>
            <person name="Toyoda A."/>
            <person name="Kunieda T."/>
        </authorList>
    </citation>
    <scope>NUCLEOTIDE SEQUENCE [LARGE SCALE GENOMIC DNA]</scope>
    <source>
        <strain evidence="4 5">YOKOZUNA-1</strain>
    </source>
</reference>
<dbReference type="InterPro" id="IPR006683">
    <property type="entry name" value="Thioestr_dom"/>
</dbReference>
<dbReference type="SUPFAM" id="SSF54637">
    <property type="entry name" value="Thioesterase/thiol ester dehydrase-isomerase"/>
    <property type="match status" value="1"/>
</dbReference>
<evidence type="ECO:0000313" key="5">
    <source>
        <dbReference type="Proteomes" id="UP000186922"/>
    </source>
</evidence>
<dbReference type="GO" id="GO:0047617">
    <property type="term" value="F:fatty acyl-CoA hydrolase activity"/>
    <property type="evidence" value="ECO:0007669"/>
    <property type="project" value="InterPro"/>
</dbReference>
<evidence type="ECO:0000256" key="2">
    <source>
        <dbReference type="ARBA" id="ARBA00022801"/>
    </source>
</evidence>
<dbReference type="PANTHER" id="PTHR21660">
    <property type="entry name" value="THIOESTERASE SUPERFAMILY MEMBER-RELATED"/>
    <property type="match status" value="1"/>
</dbReference>
<gene>
    <name evidence="4" type="primary">RvY_16783-1</name>
    <name evidence="4" type="synonym">RvY_16783.1</name>
    <name evidence="4" type="ORF">RvY_16783</name>
</gene>
<organism evidence="4 5">
    <name type="scientific">Ramazzottius varieornatus</name>
    <name type="common">Water bear</name>
    <name type="synonym">Tardigrade</name>
    <dbReference type="NCBI Taxonomy" id="947166"/>
    <lineage>
        <taxon>Eukaryota</taxon>
        <taxon>Metazoa</taxon>
        <taxon>Ecdysozoa</taxon>
        <taxon>Tardigrada</taxon>
        <taxon>Eutardigrada</taxon>
        <taxon>Parachela</taxon>
        <taxon>Hypsibioidea</taxon>
        <taxon>Ramazzottiidae</taxon>
        <taxon>Ramazzottius</taxon>
    </lineage>
</organism>
<sequence length="151" mass="16267">MASKKFGQIAKMFEKYVKHVKGIEGLLSTGKLVSLEEGKVVYEMEVMPEQCNAGKTMHGAFAALLVDNLTGAAICTKLTTNEELPMFSGVSVAMNLKYLRASKLGETVTVTAEVLKIGRNLAVAQCDIVGKDDGKLRVTGQHTKFVGQNNS</sequence>
<dbReference type="Gene3D" id="3.10.129.10">
    <property type="entry name" value="Hotdog Thioesterase"/>
    <property type="match status" value="1"/>
</dbReference>
<evidence type="ECO:0000259" key="3">
    <source>
        <dbReference type="Pfam" id="PF03061"/>
    </source>
</evidence>
<dbReference type="STRING" id="947166.A0A1D1W400"/>
<keyword evidence="2" id="KW-0378">Hydrolase</keyword>
<dbReference type="Pfam" id="PF03061">
    <property type="entry name" value="4HBT"/>
    <property type="match status" value="1"/>
</dbReference>
<dbReference type="InterPro" id="IPR039298">
    <property type="entry name" value="ACOT13"/>
</dbReference>
<evidence type="ECO:0000313" key="4">
    <source>
        <dbReference type="EMBL" id="GAV06868.1"/>
    </source>
</evidence>